<dbReference type="EMBL" id="JAPMSZ010000011">
    <property type="protein sequence ID" value="KAJ5084520.1"/>
    <property type="molecule type" value="Genomic_DNA"/>
</dbReference>
<dbReference type="AlphaFoldDB" id="A0A9W9EMK9"/>
<dbReference type="Proteomes" id="UP001141434">
    <property type="component" value="Unassembled WGS sequence"/>
</dbReference>
<reference evidence="1" key="1">
    <citation type="submission" date="2022-11" db="EMBL/GenBank/DDBJ databases">
        <authorList>
            <person name="Petersen C."/>
        </authorList>
    </citation>
    <scope>NUCLEOTIDE SEQUENCE</scope>
    <source>
        <strain evidence="1">IBT 34128</strain>
    </source>
</reference>
<comment type="caution">
    <text evidence="1">The sequence shown here is derived from an EMBL/GenBank/DDBJ whole genome shotgun (WGS) entry which is preliminary data.</text>
</comment>
<dbReference type="RefSeq" id="XP_056507917.1">
    <property type="nucleotide sequence ID" value="XM_056659624.1"/>
</dbReference>
<evidence type="ECO:0000313" key="2">
    <source>
        <dbReference type="Proteomes" id="UP001141434"/>
    </source>
</evidence>
<accession>A0A9W9EMK9</accession>
<dbReference type="GeneID" id="81398793"/>
<name>A0A9W9EMK9_9EURO</name>
<gene>
    <name evidence="1" type="ORF">NUU61_009099</name>
</gene>
<sequence length="193" mass="22768">MCWRKKALKILEPHLMRMENKLQKRGYWNLVQMLRLWQVFLHFSESPEDFGLWEQTVVELDIHLCEVVQQEAFLKDEYQKLEKTLVSLPPRKDELDERQEELKQLSKDLSLLNQEYWSTDRKIYANDLRCPDPIINRAYRDFRQDPQWIVQEGEAVAPVSVDVVGSHEALIGLEVMATVLNSVVAVSRLVDLF</sequence>
<dbReference type="OrthoDB" id="4440408at2759"/>
<reference evidence="1" key="2">
    <citation type="journal article" date="2023" name="IMA Fungus">
        <title>Comparative genomic study of the Penicillium genus elucidates a diverse pangenome and 15 lateral gene transfer events.</title>
        <authorList>
            <person name="Petersen C."/>
            <person name="Sorensen T."/>
            <person name="Nielsen M.R."/>
            <person name="Sondergaard T.E."/>
            <person name="Sorensen J.L."/>
            <person name="Fitzpatrick D.A."/>
            <person name="Frisvad J.C."/>
            <person name="Nielsen K.L."/>
        </authorList>
    </citation>
    <scope>NUCLEOTIDE SEQUENCE</scope>
    <source>
        <strain evidence="1">IBT 34128</strain>
    </source>
</reference>
<proteinExistence type="predicted"/>
<evidence type="ECO:0000313" key="1">
    <source>
        <dbReference type="EMBL" id="KAJ5084520.1"/>
    </source>
</evidence>
<protein>
    <submittedName>
        <fullName evidence="1">Uncharacterized protein</fullName>
    </submittedName>
</protein>
<organism evidence="1 2">
    <name type="scientific">Penicillium alfredii</name>
    <dbReference type="NCBI Taxonomy" id="1506179"/>
    <lineage>
        <taxon>Eukaryota</taxon>
        <taxon>Fungi</taxon>
        <taxon>Dikarya</taxon>
        <taxon>Ascomycota</taxon>
        <taxon>Pezizomycotina</taxon>
        <taxon>Eurotiomycetes</taxon>
        <taxon>Eurotiomycetidae</taxon>
        <taxon>Eurotiales</taxon>
        <taxon>Aspergillaceae</taxon>
        <taxon>Penicillium</taxon>
    </lineage>
</organism>
<keyword evidence="2" id="KW-1185">Reference proteome</keyword>